<dbReference type="AlphaFoldDB" id="A0A9D3ZTD2"/>
<evidence type="ECO:0000256" key="6">
    <source>
        <dbReference type="PROSITE-ProRule" id="PRU00175"/>
    </source>
</evidence>
<keyword evidence="4 6" id="KW-0863">Zinc-finger</keyword>
<dbReference type="PANTHER" id="PTHR15710">
    <property type="entry name" value="E3 UBIQUITIN-PROTEIN LIGASE PRAJA"/>
    <property type="match status" value="1"/>
</dbReference>
<evidence type="ECO:0000256" key="3">
    <source>
        <dbReference type="ARBA" id="ARBA00022723"/>
    </source>
</evidence>
<accession>A0A9D3ZTD2</accession>
<evidence type="ECO:0000256" key="1">
    <source>
        <dbReference type="ARBA" id="ARBA00000900"/>
    </source>
</evidence>
<dbReference type="PANTHER" id="PTHR15710:SF196">
    <property type="entry name" value="F6A14.12 PROTEIN-RELATED"/>
    <property type="match status" value="1"/>
</dbReference>
<evidence type="ECO:0000256" key="4">
    <source>
        <dbReference type="ARBA" id="ARBA00022771"/>
    </source>
</evidence>
<dbReference type="CDD" id="cd16454">
    <property type="entry name" value="RING-H2_PA-TM-RING"/>
    <property type="match status" value="1"/>
</dbReference>
<evidence type="ECO:0000313" key="8">
    <source>
        <dbReference type="EMBL" id="KAH1064823.1"/>
    </source>
</evidence>
<dbReference type="PROSITE" id="PS50089">
    <property type="entry name" value="ZF_RING_2"/>
    <property type="match status" value="1"/>
</dbReference>
<dbReference type="GO" id="GO:0016567">
    <property type="term" value="P:protein ubiquitination"/>
    <property type="evidence" value="ECO:0007669"/>
    <property type="project" value="TreeGrafter"/>
</dbReference>
<name>A0A9D3ZTD2_9ROSI</name>
<dbReference type="OrthoDB" id="982251at2759"/>
<keyword evidence="9" id="KW-1185">Reference proteome</keyword>
<proteinExistence type="predicted"/>
<dbReference type="InterPro" id="IPR013083">
    <property type="entry name" value="Znf_RING/FYVE/PHD"/>
</dbReference>
<dbReference type="Gene3D" id="3.30.40.10">
    <property type="entry name" value="Zinc/RING finger domain, C3HC4 (zinc finger)"/>
    <property type="match status" value="1"/>
</dbReference>
<comment type="caution">
    <text evidence="8">The sequence shown here is derived from an EMBL/GenBank/DDBJ whole genome shotgun (WGS) entry which is preliminary data.</text>
</comment>
<keyword evidence="3" id="KW-0479">Metal-binding</keyword>
<evidence type="ECO:0000256" key="5">
    <source>
        <dbReference type="ARBA" id="ARBA00022833"/>
    </source>
</evidence>
<dbReference type="GO" id="GO:0005737">
    <property type="term" value="C:cytoplasm"/>
    <property type="evidence" value="ECO:0007669"/>
    <property type="project" value="TreeGrafter"/>
</dbReference>
<dbReference type="SMART" id="SM00184">
    <property type="entry name" value="RING"/>
    <property type="match status" value="1"/>
</dbReference>
<dbReference type="GO" id="GO:0008270">
    <property type="term" value="F:zinc ion binding"/>
    <property type="evidence" value="ECO:0007669"/>
    <property type="project" value="UniProtKB-KW"/>
</dbReference>
<dbReference type="SUPFAM" id="SSF57850">
    <property type="entry name" value="RING/U-box"/>
    <property type="match status" value="1"/>
</dbReference>
<gene>
    <name evidence="8" type="ORF">J1N35_029810</name>
</gene>
<feature type="domain" description="RING-type" evidence="7">
    <location>
        <begin position="181"/>
        <end position="222"/>
    </location>
</feature>
<dbReference type="GO" id="GO:0061630">
    <property type="term" value="F:ubiquitin protein ligase activity"/>
    <property type="evidence" value="ECO:0007669"/>
    <property type="project" value="UniProtKB-EC"/>
</dbReference>
<dbReference type="InterPro" id="IPR001841">
    <property type="entry name" value="Znf_RING"/>
</dbReference>
<sequence length="231" mass="26715">MALCYNVNIRQENELDLEEFDDNVFNIDIEYRYVPSVNAEISVDSFDAGVVFDRDMFLSEQSHREIIDWIVPRLGVSREFVEFAVFPPILRFARDANSNPMNLGLKVINIEVVVDIVDVIIIEDDDVDYDEELIDDIDYDDELMDGLLMNAVLNFMPASRSSIEGLERVKWDSMTKREDECAICLEEFVEGEEVAWMPCGHGYHDGCIVKLLETNHICPLCRYEMPTLIHF</sequence>
<reference evidence="8 9" key="1">
    <citation type="journal article" date="2021" name="Plant Biotechnol. J.">
        <title>Multi-omics assisted identification of the key and species-specific regulatory components of drought-tolerant mechanisms in Gossypium stocksii.</title>
        <authorList>
            <person name="Yu D."/>
            <person name="Ke L."/>
            <person name="Zhang D."/>
            <person name="Wu Y."/>
            <person name="Sun Y."/>
            <person name="Mei J."/>
            <person name="Sun J."/>
            <person name="Sun Y."/>
        </authorList>
    </citation>
    <scope>NUCLEOTIDE SEQUENCE [LARGE SCALE GENOMIC DNA]</scope>
    <source>
        <strain evidence="9">cv. E1</strain>
        <tissue evidence="8">Leaf</tissue>
    </source>
</reference>
<organism evidence="8 9">
    <name type="scientific">Gossypium stocksii</name>
    <dbReference type="NCBI Taxonomy" id="47602"/>
    <lineage>
        <taxon>Eukaryota</taxon>
        <taxon>Viridiplantae</taxon>
        <taxon>Streptophyta</taxon>
        <taxon>Embryophyta</taxon>
        <taxon>Tracheophyta</taxon>
        <taxon>Spermatophyta</taxon>
        <taxon>Magnoliopsida</taxon>
        <taxon>eudicotyledons</taxon>
        <taxon>Gunneridae</taxon>
        <taxon>Pentapetalae</taxon>
        <taxon>rosids</taxon>
        <taxon>malvids</taxon>
        <taxon>Malvales</taxon>
        <taxon>Malvaceae</taxon>
        <taxon>Malvoideae</taxon>
        <taxon>Gossypium</taxon>
    </lineage>
</organism>
<evidence type="ECO:0000259" key="7">
    <source>
        <dbReference type="PROSITE" id="PS50089"/>
    </source>
</evidence>
<evidence type="ECO:0000313" key="9">
    <source>
        <dbReference type="Proteomes" id="UP000828251"/>
    </source>
</evidence>
<dbReference type="Pfam" id="PF13639">
    <property type="entry name" value="zf-RING_2"/>
    <property type="match status" value="1"/>
</dbReference>
<protein>
    <recommendedName>
        <fullName evidence="2">RING-type E3 ubiquitin transferase</fullName>
        <ecNumber evidence="2">2.3.2.27</ecNumber>
    </recommendedName>
</protein>
<dbReference type="Proteomes" id="UP000828251">
    <property type="component" value="Unassembled WGS sequence"/>
</dbReference>
<keyword evidence="5" id="KW-0862">Zinc</keyword>
<dbReference type="EMBL" id="JAIQCV010000009">
    <property type="protein sequence ID" value="KAH1064823.1"/>
    <property type="molecule type" value="Genomic_DNA"/>
</dbReference>
<comment type="catalytic activity">
    <reaction evidence="1">
        <text>S-ubiquitinyl-[E2 ubiquitin-conjugating enzyme]-L-cysteine + [acceptor protein]-L-lysine = [E2 ubiquitin-conjugating enzyme]-L-cysteine + N(6)-ubiquitinyl-[acceptor protein]-L-lysine.</text>
        <dbReference type="EC" id="2.3.2.27"/>
    </reaction>
</comment>
<evidence type="ECO:0000256" key="2">
    <source>
        <dbReference type="ARBA" id="ARBA00012483"/>
    </source>
</evidence>
<dbReference type="EC" id="2.3.2.27" evidence="2"/>